<dbReference type="PANTHER" id="PTHR42713:SF3">
    <property type="entry name" value="TRANSCRIPTIONAL REGULATORY PROTEIN HPTR"/>
    <property type="match status" value="1"/>
</dbReference>
<evidence type="ECO:0000259" key="10">
    <source>
        <dbReference type="PROSITE" id="PS50110"/>
    </source>
</evidence>
<feature type="modified residue" description="4-aspartylphosphate" evidence="8">
    <location>
        <position position="55"/>
    </location>
</feature>
<keyword evidence="5" id="KW-0805">Transcription regulation</keyword>
<keyword evidence="6" id="KW-0238">DNA-binding</keyword>
<dbReference type="InterPro" id="IPR051552">
    <property type="entry name" value="HptR"/>
</dbReference>
<evidence type="ECO:0000256" key="2">
    <source>
        <dbReference type="ARBA" id="ARBA00022490"/>
    </source>
</evidence>
<feature type="domain" description="HTH araC/xylS-type" evidence="9">
    <location>
        <begin position="418"/>
        <end position="517"/>
    </location>
</feature>
<keyword evidence="7" id="KW-0804">Transcription</keyword>
<dbReference type="InterPro" id="IPR041522">
    <property type="entry name" value="CdaR_GGDEF"/>
</dbReference>
<dbReference type="Pfam" id="PF00072">
    <property type="entry name" value="Response_reg"/>
    <property type="match status" value="1"/>
</dbReference>
<evidence type="ECO:0000256" key="6">
    <source>
        <dbReference type="ARBA" id="ARBA00023125"/>
    </source>
</evidence>
<dbReference type="InterPro" id="IPR011006">
    <property type="entry name" value="CheY-like_superfamily"/>
</dbReference>
<keyword evidence="2" id="KW-0963">Cytoplasm</keyword>
<dbReference type="SUPFAM" id="SSF52172">
    <property type="entry name" value="CheY-like"/>
    <property type="match status" value="1"/>
</dbReference>
<dbReference type="PROSITE" id="PS50110">
    <property type="entry name" value="RESPONSE_REGULATORY"/>
    <property type="match status" value="1"/>
</dbReference>
<evidence type="ECO:0000256" key="4">
    <source>
        <dbReference type="ARBA" id="ARBA00023012"/>
    </source>
</evidence>
<dbReference type="Pfam" id="PF12833">
    <property type="entry name" value="HTH_18"/>
    <property type="match status" value="1"/>
</dbReference>
<evidence type="ECO:0000256" key="7">
    <source>
        <dbReference type="ARBA" id="ARBA00023163"/>
    </source>
</evidence>
<dbReference type="SUPFAM" id="SSF46689">
    <property type="entry name" value="Homeodomain-like"/>
    <property type="match status" value="2"/>
</dbReference>
<evidence type="ECO:0000256" key="8">
    <source>
        <dbReference type="PROSITE-ProRule" id="PRU00169"/>
    </source>
</evidence>
<accession>A0A9J6ZF49</accession>
<dbReference type="GO" id="GO:0005737">
    <property type="term" value="C:cytoplasm"/>
    <property type="evidence" value="ECO:0007669"/>
    <property type="project" value="UniProtKB-SubCell"/>
</dbReference>
<dbReference type="SMART" id="SM00342">
    <property type="entry name" value="HTH_ARAC"/>
    <property type="match status" value="1"/>
</dbReference>
<dbReference type="Proteomes" id="UP001056756">
    <property type="component" value="Chromosome"/>
</dbReference>
<dbReference type="CDD" id="cd17536">
    <property type="entry name" value="REC_YesN-like"/>
    <property type="match status" value="1"/>
</dbReference>
<comment type="subcellular location">
    <subcellularLocation>
        <location evidence="1">Cytoplasm</location>
    </subcellularLocation>
</comment>
<protein>
    <submittedName>
        <fullName evidence="11">Response regulator</fullName>
    </submittedName>
</protein>
<dbReference type="SMART" id="SM00448">
    <property type="entry name" value="REC"/>
    <property type="match status" value="1"/>
</dbReference>
<dbReference type="InterPro" id="IPR001789">
    <property type="entry name" value="Sig_transdc_resp-reg_receiver"/>
</dbReference>
<sequence>MKKVMFVDDEILIREHIRDYVDWDKEGFIYCGDASDGEMALPLIEKWRPDILITDIKMPFMDGIQLSKIVRQRLPNTKIVILSGHDEFDYARTALRIGVEEYLLKPLGSNDLIKLLQNVSRKIDQERQANKNVPFVKEKLMSDLCGGLISISDAAEAANALSLSLFVRYYAVIVWDVRYLEPTANLDSSIIYQTDDIMESAKTTYNSCWSFKRSKSEYVWILYSENETQLQSNIEHIRTNTYTQLNALLSPTVMLGIGTVQDRLQGIHTSFLEAEEDRNLKRYSQSNKHALWNAANGATNQMILLDRASFHNFLKVGRSADLQSFLKTFTSTVLTLEWQSSLYGYYLINDLTLETLQWSKETFRSAAAEVTEMLITSMQQKIRAIEDMSQCEEYLIILIEQIWKWRSESTDRYGDLIYKVKMFIEQNYANDMVSLQDAAEHVSISPSHLSKIFSQESGSTFIEYLTLTRIMKAKELLHTTSDKSYEISFKVGYNDPHYFSNLFKKMTGMTPRDFRRQSSTTTSLKSGEFHD</sequence>
<dbReference type="EMBL" id="CP097899">
    <property type="protein sequence ID" value="URN94774.1"/>
    <property type="molecule type" value="Genomic_DNA"/>
</dbReference>
<evidence type="ECO:0000313" key="11">
    <source>
        <dbReference type="EMBL" id="URN94774.1"/>
    </source>
</evidence>
<evidence type="ECO:0000256" key="5">
    <source>
        <dbReference type="ARBA" id="ARBA00023015"/>
    </source>
</evidence>
<dbReference type="GO" id="GO:0043565">
    <property type="term" value="F:sequence-specific DNA binding"/>
    <property type="evidence" value="ECO:0007669"/>
    <property type="project" value="InterPro"/>
</dbReference>
<keyword evidence="3 8" id="KW-0597">Phosphoprotein</keyword>
<dbReference type="PANTHER" id="PTHR42713">
    <property type="entry name" value="HISTIDINE KINASE-RELATED"/>
    <property type="match status" value="1"/>
</dbReference>
<organism evidence="11 12">
    <name type="scientific">Candidatus Pristimantibacillus lignocellulolyticus</name>
    <dbReference type="NCBI Taxonomy" id="2994561"/>
    <lineage>
        <taxon>Bacteria</taxon>
        <taxon>Bacillati</taxon>
        <taxon>Bacillota</taxon>
        <taxon>Bacilli</taxon>
        <taxon>Bacillales</taxon>
        <taxon>Paenibacillaceae</taxon>
        <taxon>Candidatus Pristimantibacillus</taxon>
    </lineage>
</organism>
<gene>
    <name evidence="11" type="ORF">NAG76_00490</name>
</gene>
<evidence type="ECO:0000256" key="3">
    <source>
        <dbReference type="ARBA" id="ARBA00022553"/>
    </source>
</evidence>
<proteinExistence type="predicted"/>
<evidence type="ECO:0000313" key="12">
    <source>
        <dbReference type="Proteomes" id="UP001056756"/>
    </source>
</evidence>
<feature type="domain" description="Response regulatory" evidence="10">
    <location>
        <begin position="3"/>
        <end position="120"/>
    </location>
</feature>
<dbReference type="InterPro" id="IPR009057">
    <property type="entry name" value="Homeodomain-like_sf"/>
</dbReference>
<dbReference type="GO" id="GO:0003700">
    <property type="term" value="F:DNA-binding transcription factor activity"/>
    <property type="evidence" value="ECO:0007669"/>
    <property type="project" value="InterPro"/>
</dbReference>
<keyword evidence="4" id="KW-0902">Two-component regulatory system</keyword>
<evidence type="ECO:0000256" key="1">
    <source>
        <dbReference type="ARBA" id="ARBA00004496"/>
    </source>
</evidence>
<dbReference type="GO" id="GO:0000160">
    <property type="term" value="P:phosphorelay signal transduction system"/>
    <property type="evidence" value="ECO:0007669"/>
    <property type="project" value="UniProtKB-KW"/>
</dbReference>
<evidence type="ECO:0000259" key="9">
    <source>
        <dbReference type="PROSITE" id="PS01124"/>
    </source>
</evidence>
<dbReference type="KEGG" id="plig:NAG76_00490"/>
<dbReference type="AlphaFoldDB" id="A0A9J6ZF49"/>
<reference evidence="11" key="1">
    <citation type="submission" date="2022-05" db="EMBL/GenBank/DDBJ databases">
        <title>Novel bacterial taxa in a minimal lignocellulolytic consortium and its capacity to transform plastics disclosed by genome-resolved metagenomics.</title>
        <authorList>
            <person name="Rodriguez C.A.D."/>
            <person name="Diaz-Garcia L."/>
            <person name="Herrera K."/>
            <person name="Tarazona N.A."/>
            <person name="Sproer C."/>
            <person name="Overmann J."/>
            <person name="Jimenez D.J."/>
        </authorList>
    </citation>
    <scope>NUCLEOTIDE SEQUENCE</scope>
    <source>
        <strain evidence="11">MAG5</strain>
    </source>
</reference>
<dbReference type="InterPro" id="IPR018060">
    <property type="entry name" value="HTH_AraC"/>
</dbReference>
<dbReference type="Gene3D" id="3.40.50.2300">
    <property type="match status" value="1"/>
</dbReference>
<dbReference type="Pfam" id="PF17853">
    <property type="entry name" value="GGDEF_2"/>
    <property type="match status" value="1"/>
</dbReference>
<name>A0A9J6ZF49_9BACL</name>
<dbReference type="Gene3D" id="1.10.10.60">
    <property type="entry name" value="Homeodomain-like"/>
    <property type="match status" value="2"/>
</dbReference>
<dbReference type="PROSITE" id="PS01124">
    <property type="entry name" value="HTH_ARAC_FAMILY_2"/>
    <property type="match status" value="1"/>
</dbReference>